<feature type="region of interest" description="Disordered" evidence="7">
    <location>
        <begin position="57"/>
        <end position="91"/>
    </location>
</feature>
<dbReference type="PANTHER" id="PTHR30435">
    <property type="entry name" value="FLAGELLAR PROTEIN"/>
    <property type="match status" value="1"/>
</dbReference>
<dbReference type="PIRSF" id="PIRSF002889">
    <property type="entry name" value="Rod_FlgB"/>
    <property type="match status" value="1"/>
</dbReference>
<accession>A0ABN8A7H4</accession>
<keyword evidence="4 6" id="KW-0975">Bacterial flagellum</keyword>
<sequence>MKVFSTSIQALEKGIQYSGTKHKAISDNIANVDTPNFKRKEVSANFGEVLRQTLQSKKTDNRHLEFSKGNPNQPFKVTTSSNSYSHNGNNVDIDKEMSDMAENQIYYYTLIDQLNGKFQSLQNVIKGGRS</sequence>
<keyword evidence="9" id="KW-0966">Cell projection</keyword>
<dbReference type="Pfam" id="PF00460">
    <property type="entry name" value="Flg_bb_rod"/>
    <property type="match status" value="1"/>
</dbReference>
<dbReference type="InterPro" id="IPR006300">
    <property type="entry name" value="FlgB"/>
</dbReference>
<evidence type="ECO:0000256" key="3">
    <source>
        <dbReference type="ARBA" id="ARBA00014376"/>
    </source>
</evidence>
<protein>
    <recommendedName>
        <fullName evidence="3 6">Flagellar basal body rod protein FlgB</fullName>
    </recommendedName>
</protein>
<comment type="subunit">
    <text evidence="6">The basal body constitutes a major portion of the flagellar organelle and consists of a number of rings mounted on a central rod.</text>
</comment>
<evidence type="ECO:0000256" key="1">
    <source>
        <dbReference type="ARBA" id="ARBA00004117"/>
    </source>
</evidence>
<name>A0ABN8A7H4_9BACI</name>
<evidence type="ECO:0000259" key="8">
    <source>
        <dbReference type="Pfam" id="PF00460"/>
    </source>
</evidence>
<evidence type="ECO:0000256" key="6">
    <source>
        <dbReference type="PIRNR" id="PIRNR002889"/>
    </source>
</evidence>
<evidence type="ECO:0000313" key="9">
    <source>
        <dbReference type="EMBL" id="CAG9619716.1"/>
    </source>
</evidence>
<dbReference type="EMBL" id="CAKJTJ010000002">
    <property type="protein sequence ID" value="CAG9619716.1"/>
    <property type="molecule type" value="Genomic_DNA"/>
</dbReference>
<keyword evidence="9" id="KW-0969">Cilium</keyword>
<feature type="domain" description="Flagellar basal body rod protein N-terminal" evidence="8">
    <location>
        <begin position="23"/>
        <end position="38"/>
    </location>
</feature>
<comment type="subcellular location">
    <subcellularLocation>
        <location evidence="1 6">Bacterial flagellum basal body</location>
    </subcellularLocation>
</comment>
<evidence type="ECO:0000256" key="5">
    <source>
        <dbReference type="ARBA" id="ARBA00024934"/>
    </source>
</evidence>
<gene>
    <name evidence="9" type="primary">flgB</name>
    <name evidence="9" type="ORF">BACCIP111883_00484</name>
</gene>
<dbReference type="NCBIfam" id="TIGR01396">
    <property type="entry name" value="FlgB"/>
    <property type="match status" value="1"/>
</dbReference>
<dbReference type="PANTHER" id="PTHR30435:SF12">
    <property type="entry name" value="FLAGELLAR BASAL BODY ROD PROTEIN FLGB"/>
    <property type="match status" value="1"/>
</dbReference>
<evidence type="ECO:0000256" key="7">
    <source>
        <dbReference type="SAM" id="MobiDB-lite"/>
    </source>
</evidence>
<evidence type="ECO:0000256" key="4">
    <source>
        <dbReference type="ARBA" id="ARBA00023143"/>
    </source>
</evidence>
<feature type="compositionally biased region" description="Polar residues" evidence="7">
    <location>
        <begin position="69"/>
        <end position="90"/>
    </location>
</feature>
<evidence type="ECO:0000313" key="10">
    <source>
        <dbReference type="Proteomes" id="UP000789833"/>
    </source>
</evidence>
<organism evidence="9 10">
    <name type="scientific">Sutcliffiella rhizosphaerae</name>
    <dbReference type="NCBI Taxonomy" id="2880967"/>
    <lineage>
        <taxon>Bacteria</taxon>
        <taxon>Bacillati</taxon>
        <taxon>Bacillota</taxon>
        <taxon>Bacilli</taxon>
        <taxon>Bacillales</taxon>
        <taxon>Bacillaceae</taxon>
        <taxon>Sutcliffiella</taxon>
    </lineage>
</organism>
<comment type="caution">
    <text evidence="9">The sequence shown here is derived from an EMBL/GenBank/DDBJ whole genome shotgun (WGS) entry which is preliminary data.</text>
</comment>
<keyword evidence="10" id="KW-1185">Reference proteome</keyword>
<dbReference type="Proteomes" id="UP000789833">
    <property type="component" value="Unassembled WGS sequence"/>
</dbReference>
<keyword evidence="9" id="KW-0282">Flagellum</keyword>
<dbReference type="InterPro" id="IPR001444">
    <property type="entry name" value="Flag_bb_rod_N"/>
</dbReference>
<reference evidence="9 10" key="1">
    <citation type="submission" date="2021-10" db="EMBL/GenBank/DDBJ databases">
        <authorList>
            <person name="Criscuolo A."/>
        </authorList>
    </citation>
    <scope>NUCLEOTIDE SEQUENCE [LARGE SCALE GENOMIC DNA]</scope>
    <source>
        <strain evidence="10">CIP 111883</strain>
    </source>
</reference>
<dbReference type="RefSeq" id="WP_230499653.1">
    <property type="nucleotide sequence ID" value="NZ_CAKJTJ010000002.1"/>
</dbReference>
<feature type="compositionally biased region" description="Basic and acidic residues" evidence="7">
    <location>
        <begin position="57"/>
        <end position="66"/>
    </location>
</feature>
<comment type="function">
    <text evidence="5 6">Structural component of flagellum, the bacterial motility apparatus. Part of the rod structure of flagellar basal body.</text>
</comment>
<comment type="similarity">
    <text evidence="2 6">Belongs to the flagella basal body rod proteins family.</text>
</comment>
<proteinExistence type="inferred from homology"/>
<evidence type="ECO:0000256" key="2">
    <source>
        <dbReference type="ARBA" id="ARBA00009677"/>
    </source>
</evidence>